<protein>
    <recommendedName>
        <fullName evidence="1">NAD-dependent epimerase/dehydratase domain-containing protein</fullName>
    </recommendedName>
</protein>
<gene>
    <name evidence="2" type="ORF">AM587_10014579</name>
</gene>
<dbReference type="InterPro" id="IPR050177">
    <property type="entry name" value="Lipid_A_modif_metabolic_enz"/>
</dbReference>
<feature type="domain" description="NAD-dependent epimerase/dehydratase" evidence="1">
    <location>
        <begin position="7"/>
        <end position="264"/>
    </location>
</feature>
<dbReference type="PANTHER" id="PTHR43245">
    <property type="entry name" value="BIFUNCTIONAL POLYMYXIN RESISTANCE PROTEIN ARNA"/>
    <property type="match status" value="1"/>
</dbReference>
<dbReference type="Proteomes" id="UP000052943">
    <property type="component" value="Unassembled WGS sequence"/>
</dbReference>
<accession>A0A0W8C761</accession>
<dbReference type="SUPFAM" id="SSF51735">
    <property type="entry name" value="NAD(P)-binding Rossmann-fold domains"/>
    <property type="match status" value="1"/>
</dbReference>
<sequence length="387" mass="43668">MAAKPRVLVLGGAGMIGRNFVKYLVDRDLVSAVRVADKTMPEISYFSAPHKEAFADERVKFVQADLTRDAHVDRAFNPEFGPYDFVFNLAGETKCGLSETVYASKCRDLSVKCAKKAQEVGVKRYIEVSTAFVYKSQVKQSAKEDAELQPWTLQAKYKLEAEEEIRRMTDLKVVFLRLATVYGSADSAGLMPRIVCAASYVPQLRESSLSLFADAVLPRYVKLEEKMKLLWDAEMRVNTVHVYDVCQALWHLISAGNDGEVYNLVDKNDTNQAKINAVLEEIFHIKTGFIGKLVSNLARVRLADVVDDANEKHMQPWADLCAEHGITNTPLTPYIDKELLQHNHLYVDGSKIESTGFRYEHPTLETKEVRSVLEEMVQQKIFPPILS</sequence>
<evidence type="ECO:0000313" key="2">
    <source>
        <dbReference type="EMBL" id="KUF79907.1"/>
    </source>
</evidence>
<reference evidence="2 3" key="1">
    <citation type="submission" date="2015-11" db="EMBL/GenBank/DDBJ databases">
        <title>Genomes and virulence difference between two physiological races of Phytophthora nicotianae.</title>
        <authorList>
            <person name="Liu H."/>
            <person name="Ma X."/>
            <person name="Yu H."/>
            <person name="Fang D."/>
            <person name="Li Y."/>
            <person name="Wang X."/>
            <person name="Wang W."/>
            <person name="Dong Y."/>
            <person name="Xiao B."/>
        </authorList>
    </citation>
    <scope>NUCLEOTIDE SEQUENCE [LARGE SCALE GENOMIC DNA]</scope>
    <source>
        <strain evidence="3">race 0</strain>
    </source>
</reference>
<name>A0A0W8C761_PHYNI</name>
<dbReference type="InterPro" id="IPR001509">
    <property type="entry name" value="Epimerase_deHydtase"/>
</dbReference>
<comment type="caution">
    <text evidence="2">The sequence shown here is derived from an EMBL/GenBank/DDBJ whole genome shotgun (WGS) entry which is preliminary data.</text>
</comment>
<dbReference type="OrthoDB" id="16464at2759"/>
<proteinExistence type="predicted"/>
<dbReference type="Pfam" id="PF01370">
    <property type="entry name" value="Epimerase"/>
    <property type="match status" value="1"/>
</dbReference>
<dbReference type="PANTHER" id="PTHR43245:SF11">
    <property type="entry name" value="LD23561P"/>
    <property type="match status" value="1"/>
</dbReference>
<organism evidence="2 3">
    <name type="scientific">Phytophthora nicotianae</name>
    <name type="common">Potato buckeye rot agent</name>
    <name type="synonym">Phytophthora parasitica</name>
    <dbReference type="NCBI Taxonomy" id="4792"/>
    <lineage>
        <taxon>Eukaryota</taxon>
        <taxon>Sar</taxon>
        <taxon>Stramenopiles</taxon>
        <taxon>Oomycota</taxon>
        <taxon>Peronosporomycetes</taxon>
        <taxon>Peronosporales</taxon>
        <taxon>Peronosporaceae</taxon>
        <taxon>Phytophthora</taxon>
    </lineage>
</organism>
<dbReference type="InterPro" id="IPR036291">
    <property type="entry name" value="NAD(P)-bd_dom_sf"/>
</dbReference>
<dbReference type="EMBL" id="LNFO01004667">
    <property type="protein sequence ID" value="KUF79907.1"/>
    <property type="molecule type" value="Genomic_DNA"/>
</dbReference>
<dbReference type="STRING" id="4790.A0A0W8C761"/>
<dbReference type="AlphaFoldDB" id="A0A0W8C761"/>
<dbReference type="Gene3D" id="3.40.50.720">
    <property type="entry name" value="NAD(P)-binding Rossmann-like Domain"/>
    <property type="match status" value="1"/>
</dbReference>
<evidence type="ECO:0000313" key="3">
    <source>
        <dbReference type="Proteomes" id="UP000052943"/>
    </source>
</evidence>
<evidence type="ECO:0000259" key="1">
    <source>
        <dbReference type="Pfam" id="PF01370"/>
    </source>
</evidence>